<evidence type="ECO:0000313" key="2">
    <source>
        <dbReference type="EMBL" id="CAG7817917.1"/>
    </source>
</evidence>
<evidence type="ECO:0000256" key="1">
    <source>
        <dbReference type="SAM" id="MobiDB-lite"/>
    </source>
</evidence>
<dbReference type="Proteomes" id="UP000708208">
    <property type="component" value="Unassembled WGS sequence"/>
</dbReference>
<name>A0A8J2PCC2_9HEXA</name>
<protein>
    <submittedName>
        <fullName evidence="2">Uncharacterized protein</fullName>
    </submittedName>
</protein>
<dbReference type="AlphaFoldDB" id="A0A8J2PCC2"/>
<feature type="region of interest" description="Disordered" evidence="1">
    <location>
        <begin position="1"/>
        <end position="24"/>
    </location>
</feature>
<accession>A0A8J2PCC2</accession>
<feature type="compositionally biased region" description="Polar residues" evidence="1">
    <location>
        <begin position="1"/>
        <end position="10"/>
    </location>
</feature>
<evidence type="ECO:0000313" key="3">
    <source>
        <dbReference type="Proteomes" id="UP000708208"/>
    </source>
</evidence>
<reference evidence="2" key="1">
    <citation type="submission" date="2021-06" db="EMBL/GenBank/DDBJ databases">
        <authorList>
            <person name="Hodson N. C."/>
            <person name="Mongue J. A."/>
            <person name="Jaron S. K."/>
        </authorList>
    </citation>
    <scope>NUCLEOTIDE SEQUENCE</scope>
</reference>
<dbReference type="EMBL" id="CAJVCH010407056">
    <property type="protein sequence ID" value="CAG7817917.1"/>
    <property type="molecule type" value="Genomic_DNA"/>
</dbReference>
<organism evidence="2 3">
    <name type="scientific">Allacma fusca</name>
    <dbReference type="NCBI Taxonomy" id="39272"/>
    <lineage>
        <taxon>Eukaryota</taxon>
        <taxon>Metazoa</taxon>
        <taxon>Ecdysozoa</taxon>
        <taxon>Arthropoda</taxon>
        <taxon>Hexapoda</taxon>
        <taxon>Collembola</taxon>
        <taxon>Symphypleona</taxon>
        <taxon>Sminthuridae</taxon>
        <taxon>Allacma</taxon>
    </lineage>
</organism>
<proteinExistence type="predicted"/>
<keyword evidence="3" id="KW-1185">Reference proteome</keyword>
<comment type="caution">
    <text evidence="2">The sequence shown here is derived from an EMBL/GenBank/DDBJ whole genome shotgun (WGS) entry which is preliminary data.</text>
</comment>
<sequence>MESDSLNNPPETLEMVIPPGSSSSLGTEKELPKYLVQLDKRKSCAFIILLKDQHLETSQIKSITVFLKKEKIINPDSKCYVAVLEENVADDIYSGDSQIIFKNPADSSHEAILVIKRLGLTRSNLENLILPSPASPRKTLIDIKDITTVWKQHDLEGSFPSDSADGNVIGTCEEDHFVKDIVGETLEDQFSFEANNLERYSEFMNLWAQRLVDENSLPTNWTCCVTKRSEIAYDGVLNIFELDSNSSGIGITRSVQIFSDGSVRVFINPFTCTDIFIPDGSTIETLEAVVQIVSKIRTYHPCVGVDSVEQNPKNGTITQHGEKCSLQQTQGANIKFDHNPSGNSVYVYSDGKFDIGQTIYTNLENFWDELKIAEAAKEFKSLPAKERR</sequence>
<gene>
    <name evidence="2" type="ORF">AFUS01_LOCUS28455</name>
</gene>